<dbReference type="SUPFAM" id="SSF47240">
    <property type="entry name" value="Ferritin-like"/>
    <property type="match status" value="1"/>
</dbReference>
<accession>A0A8J3QDT7</accession>
<gene>
    <name evidence="2" type="ORF">Rhe02_58570</name>
</gene>
<evidence type="ECO:0000313" key="3">
    <source>
        <dbReference type="Proteomes" id="UP000612899"/>
    </source>
</evidence>
<dbReference type="GO" id="GO:0016491">
    <property type="term" value="F:oxidoreductase activity"/>
    <property type="evidence" value="ECO:0007669"/>
    <property type="project" value="InterPro"/>
</dbReference>
<dbReference type="RefSeq" id="WP_203911562.1">
    <property type="nucleotide sequence ID" value="NZ_BONY01000040.1"/>
</dbReference>
<name>A0A8J3QDT7_9ACTN</name>
<evidence type="ECO:0000259" key="1">
    <source>
        <dbReference type="SMART" id="SM00746"/>
    </source>
</evidence>
<dbReference type="InterPro" id="IPR009078">
    <property type="entry name" value="Ferritin-like_SF"/>
</dbReference>
<dbReference type="PANTHER" id="PTHR30388">
    <property type="entry name" value="ALDEHYDE OXIDOREDUCTASE MOLYBDENUM COFACTOR ASSEMBLY PROTEIN"/>
    <property type="match status" value="1"/>
</dbReference>
<dbReference type="Pfam" id="PF04945">
    <property type="entry name" value="YHS"/>
    <property type="match status" value="1"/>
</dbReference>
<dbReference type="Gene3D" id="1.10.620.20">
    <property type="entry name" value="Ribonucleotide Reductase, subunit A"/>
    <property type="match status" value="1"/>
</dbReference>
<dbReference type="InterPro" id="IPR052698">
    <property type="entry name" value="MoCofactor_Util/Proc"/>
</dbReference>
<dbReference type="AlphaFoldDB" id="A0A8J3QDT7"/>
<keyword evidence="3" id="KW-1185">Reference proteome</keyword>
<dbReference type="InterPro" id="IPR003777">
    <property type="entry name" value="XdhC_CoxI"/>
</dbReference>
<dbReference type="InterPro" id="IPR011017">
    <property type="entry name" value="TRASH_dom"/>
</dbReference>
<dbReference type="EMBL" id="BONY01000040">
    <property type="protein sequence ID" value="GIH07790.1"/>
    <property type="molecule type" value="Genomic_DNA"/>
</dbReference>
<proteinExistence type="predicted"/>
<dbReference type="Proteomes" id="UP000612899">
    <property type="component" value="Unassembled WGS sequence"/>
</dbReference>
<dbReference type="Gene3D" id="3.40.50.720">
    <property type="entry name" value="NAD(P)-binding Rossmann-like Domain"/>
    <property type="match status" value="1"/>
</dbReference>
<dbReference type="PANTHER" id="PTHR30388:SF6">
    <property type="entry name" value="XANTHINE DEHYDROGENASE SUBUNIT A-RELATED"/>
    <property type="match status" value="1"/>
</dbReference>
<dbReference type="SMART" id="SM00746">
    <property type="entry name" value="TRASH"/>
    <property type="match status" value="1"/>
</dbReference>
<feature type="domain" description="TRASH" evidence="1">
    <location>
        <begin position="264"/>
        <end position="302"/>
    </location>
</feature>
<organism evidence="2 3">
    <name type="scientific">Rhizocola hellebori</name>
    <dbReference type="NCBI Taxonomy" id="1392758"/>
    <lineage>
        <taxon>Bacteria</taxon>
        <taxon>Bacillati</taxon>
        <taxon>Actinomycetota</taxon>
        <taxon>Actinomycetes</taxon>
        <taxon>Micromonosporales</taxon>
        <taxon>Micromonosporaceae</taxon>
        <taxon>Rhizocola</taxon>
    </lineage>
</organism>
<sequence length="311" mass="33191">MTEGWDVIELASELTRRGEEFAMATVVWRQGPSSGHQGSRALITATGQLHGWIGGACAEPVVVREAQKVIAERKATLVLLGTSDQFGSSVPTGMTVIPISCQSEGAMQVYIEPVVPVPHLTIVGRSPMAHTLGDLARALGWRADVHDGPDFSAAHLNAHSIVVVATQGHGDEEAIEQAVSALPAFVGLVASRKRGEAVLGYLEDRGVPRNLLDRVSVPVGLDLGHTTHREIAVAVLAELVRRRAAGELVPEALVTPAEPRQARDPVCGMTVRADESSRPFEHDGITYFFCCAGCRAAFEREPAAHLIAREA</sequence>
<protein>
    <recommendedName>
        <fullName evidence="1">TRASH domain-containing protein</fullName>
    </recommendedName>
</protein>
<dbReference type="Pfam" id="PF02625">
    <property type="entry name" value="XdhC_CoxI"/>
    <property type="match status" value="1"/>
</dbReference>
<dbReference type="InterPro" id="IPR007029">
    <property type="entry name" value="YHS_dom"/>
</dbReference>
<dbReference type="InterPro" id="IPR027051">
    <property type="entry name" value="XdhC_Rossmann_dom"/>
</dbReference>
<comment type="caution">
    <text evidence="2">The sequence shown here is derived from an EMBL/GenBank/DDBJ whole genome shotgun (WGS) entry which is preliminary data.</text>
</comment>
<evidence type="ECO:0000313" key="2">
    <source>
        <dbReference type="EMBL" id="GIH07790.1"/>
    </source>
</evidence>
<dbReference type="InterPro" id="IPR012348">
    <property type="entry name" value="RNR-like"/>
</dbReference>
<reference evidence="2" key="1">
    <citation type="submission" date="2021-01" db="EMBL/GenBank/DDBJ databases">
        <title>Whole genome shotgun sequence of Rhizocola hellebori NBRC 109834.</title>
        <authorList>
            <person name="Komaki H."/>
            <person name="Tamura T."/>
        </authorList>
    </citation>
    <scope>NUCLEOTIDE SEQUENCE</scope>
    <source>
        <strain evidence="2">NBRC 109834</strain>
    </source>
</reference>
<dbReference type="Pfam" id="PF13478">
    <property type="entry name" value="XdhC_C"/>
    <property type="match status" value="1"/>
</dbReference>